<dbReference type="CDD" id="cd06100">
    <property type="entry name" value="CCL_ACL-C"/>
    <property type="match status" value="1"/>
</dbReference>
<evidence type="ECO:0000256" key="2">
    <source>
        <dbReference type="ARBA" id="ARBA00010566"/>
    </source>
</evidence>
<organism evidence="5 6">
    <name type="scientific">Pararobbsia alpina</name>
    <dbReference type="NCBI Taxonomy" id="621374"/>
    <lineage>
        <taxon>Bacteria</taxon>
        <taxon>Pseudomonadati</taxon>
        <taxon>Pseudomonadota</taxon>
        <taxon>Betaproteobacteria</taxon>
        <taxon>Burkholderiales</taxon>
        <taxon>Burkholderiaceae</taxon>
        <taxon>Pararobbsia</taxon>
    </lineage>
</organism>
<comment type="similarity">
    <text evidence="2">Belongs to the citrate synthase family.</text>
</comment>
<dbReference type="InterPro" id="IPR016143">
    <property type="entry name" value="Citrate_synth-like_sm_a-sub"/>
</dbReference>
<evidence type="ECO:0000256" key="3">
    <source>
        <dbReference type="ARBA" id="ARBA00012972"/>
    </source>
</evidence>
<dbReference type="RefSeq" id="WP_175102853.1">
    <property type="nucleotide sequence ID" value="NZ_CADIKM010000001.1"/>
</dbReference>
<dbReference type="PANTHER" id="PTHR11739:SF4">
    <property type="entry name" value="CITRATE SYNTHASE, PEROXISOMAL"/>
    <property type="match status" value="1"/>
</dbReference>
<evidence type="ECO:0000256" key="4">
    <source>
        <dbReference type="ARBA" id="ARBA00022679"/>
    </source>
</evidence>
<dbReference type="UniPathway" id="UPA00223">
    <property type="reaction ID" value="UER00717"/>
</dbReference>
<keyword evidence="4" id="KW-0808">Transferase</keyword>
<protein>
    <recommendedName>
        <fullName evidence="3">citrate synthase (unknown stereospecificity)</fullName>
        <ecNumber evidence="3">2.3.3.16</ecNumber>
    </recommendedName>
</protein>
<dbReference type="GO" id="GO:0006099">
    <property type="term" value="P:tricarboxylic acid cycle"/>
    <property type="evidence" value="ECO:0007669"/>
    <property type="project" value="UniProtKB-UniPathway"/>
</dbReference>
<dbReference type="InterPro" id="IPR016142">
    <property type="entry name" value="Citrate_synth-like_lrg_a-sub"/>
</dbReference>
<dbReference type="InterPro" id="IPR002020">
    <property type="entry name" value="Citrate_synthase"/>
</dbReference>
<reference evidence="5 6" key="1">
    <citation type="submission" date="2020-04" db="EMBL/GenBank/DDBJ databases">
        <authorList>
            <person name="De Canck E."/>
        </authorList>
    </citation>
    <scope>NUCLEOTIDE SEQUENCE [LARGE SCALE GENOMIC DNA]</scope>
    <source>
        <strain evidence="5 6">LMG 28138</strain>
    </source>
</reference>
<evidence type="ECO:0000256" key="1">
    <source>
        <dbReference type="ARBA" id="ARBA00004751"/>
    </source>
</evidence>
<comment type="pathway">
    <text evidence="1">Carbohydrate metabolism; tricarboxylic acid cycle; isocitrate from oxaloacetate: step 1/2.</text>
</comment>
<dbReference type="Proteomes" id="UP000494115">
    <property type="component" value="Unassembled WGS sequence"/>
</dbReference>
<dbReference type="GO" id="GO:0005975">
    <property type="term" value="P:carbohydrate metabolic process"/>
    <property type="evidence" value="ECO:0007669"/>
    <property type="project" value="TreeGrafter"/>
</dbReference>
<dbReference type="NCBIfam" id="NF004868">
    <property type="entry name" value="PRK06224.1-5"/>
    <property type="match status" value="1"/>
</dbReference>
<dbReference type="AlphaFoldDB" id="A0A6S7ATG8"/>
<gene>
    <name evidence="5" type="ORF">LMG28138_00316</name>
</gene>
<proteinExistence type="inferred from homology"/>
<keyword evidence="6" id="KW-1185">Reference proteome</keyword>
<evidence type="ECO:0000313" key="6">
    <source>
        <dbReference type="Proteomes" id="UP000494115"/>
    </source>
</evidence>
<dbReference type="PANTHER" id="PTHR11739">
    <property type="entry name" value="CITRATE SYNTHASE"/>
    <property type="match status" value="1"/>
</dbReference>
<dbReference type="SUPFAM" id="SSF48256">
    <property type="entry name" value="Citrate synthase"/>
    <property type="match status" value="1"/>
</dbReference>
<dbReference type="Gene3D" id="1.10.230.10">
    <property type="entry name" value="Cytochrome P450-Terp, domain 2"/>
    <property type="match status" value="1"/>
</dbReference>
<dbReference type="Gene3D" id="1.10.580.10">
    <property type="entry name" value="Citrate Synthase, domain 1"/>
    <property type="match status" value="1"/>
</dbReference>
<dbReference type="EC" id="2.3.3.16" evidence="3"/>
<evidence type="ECO:0000313" key="5">
    <source>
        <dbReference type="EMBL" id="CAB3777201.1"/>
    </source>
</evidence>
<dbReference type="Pfam" id="PF00285">
    <property type="entry name" value="Citrate_synt"/>
    <property type="match status" value="1"/>
</dbReference>
<dbReference type="GO" id="GO:0036440">
    <property type="term" value="F:citrate synthase activity"/>
    <property type="evidence" value="ECO:0007669"/>
    <property type="project" value="UniProtKB-EC"/>
</dbReference>
<accession>A0A6S7ATG8</accession>
<name>A0A6S7ATG8_9BURK</name>
<dbReference type="EMBL" id="CADIKM010000001">
    <property type="protein sequence ID" value="CAB3777201.1"/>
    <property type="molecule type" value="Genomic_DNA"/>
</dbReference>
<dbReference type="InterPro" id="IPR036969">
    <property type="entry name" value="Citrate_synthase_sf"/>
</dbReference>
<dbReference type="GO" id="GO:0005829">
    <property type="term" value="C:cytosol"/>
    <property type="evidence" value="ECO:0007669"/>
    <property type="project" value="TreeGrafter"/>
</dbReference>
<sequence length="258" mass="27092">MQIGKPSQRRTSISTAAPDSITVRNRDLCKELIGQVSLTEFFCLLLTGKPPTDVQRLFLDASLVSISEHGLVPSIQAARMTFAAAPEALQGAVAAGLLGCGSVVLGSSEEAGKLFASLLAKTPHEGTLEQVVEREISALRARRAPLPGFGHPLHQQEDPRATRLLAMADEHGTAGENVRVLRAIAAAVPNIYGRALPINVSGAIPAVLLDVGFPLKALKGVPLVARSVSLVAHLLEESVEPIGFALAHAGENAIEYVA</sequence>